<dbReference type="InterPro" id="IPR051324">
    <property type="entry name" value="Stress/Tellurium_Resist"/>
</dbReference>
<feature type="domain" description="TerD" evidence="1">
    <location>
        <begin position="1"/>
        <end position="202"/>
    </location>
</feature>
<dbReference type="PANTHER" id="PTHR32097">
    <property type="entry name" value="CAMP-BINDING PROTEIN 1-RELATED"/>
    <property type="match status" value="1"/>
</dbReference>
<dbReference type="Proteomes" id="UP000182762">
    <property type="component" value="Unassembled WGS sequence"/>
</dbReference>
<proteinExistence type="predicted"/>
<dbReference type="CDD" id="cd06974">
    <property type="entry name" value="TerD_like"/>
    <property type="match status" value="1"/>
</dbReference>
<dbReference type="Gene3D" id="2.60.60.30">
    <property type="entry name" value="sav2460 like domains"/>
    <property type="match status" value="1"/>
</dbReference>
<dbReference type="GeneID" id="93712430"/>
<name>A0A1I6BMM2_9BACI</name>
<dbReference type="InterPro" id="IPR003325">
    <property type="entry name" value="TerD"/>
</dbReference>
<dbReference type="Pfam" id="PF02342">
    <property type="entry name" value="TerD"/>
    <property type="match status" value="1"/>
</dbReference>
<evidence type="ECO:0000313" key="2">
    <source>
        <dbReference type="EMBL" id="SFQ82189.1"/>
    </source>
</evidence>
<dbReference type="PANTHER" id="PTHR32097:SF15">
    <property type="entry name" value="STRESS RESPONSE PROTEIN SCP2"/>
    <property type="match status" value="1"/>
</dbReference>
<organism evidence="2 3">
    <name type="scientific">Priestia endophytica DSM 13796</name>
    <dbReference type="NCBI Taxonomy" id="1121089"/>
    <lineage>
        <taxon>Bacteria</taxon>
        <taxon>Bacillati</taxon>
        <taxon>Bacillota</taxon>
        <taxon>Bacilli</taxon>
        <taxon>Bacillales</taxon>
        <taxon>Bacillaceae</taxon>
        <taxon>Priestia</taxon>
    </lineage>
</organism>
<comment type="caution">
    <text evidence="2">The sequence shown here is derived from an EMBL/GenBank/DDBJ whole genome shotgun (WGS) entry which is preliminary data.</text>
</comment>
<dbReference type="EMBL" id="FOXX01000011">
    <property type="protein sequence ID" value="SFQ82189.1"/>
    <property type="molecule type" value="Genomic_DNA"/>
</dbReference>
<dbReference type="RefSeq" id="WP_061802425.1">
    <property type="nucleotide sequence ID" value="NZ_FOXX01000011.1"/>
</dbReference>
<protein>
    <submittedName>
        <fullName evidence="2">Stress response protein SCP2</fullName>
    </submittedName>
</protein>
<sequence>MAITLQKGQRIDLTKGNPTLSNILIGLGWDPVQSSGGGGLLSSLFGGGNKAPNVDCDASVLMLQDDKITKKEQLIYFGNLKSSCGSVTHSGDNLTGEGAGDDEQILVSLQDIPSYINKLVFVVNIYDCVRRKQDFGMLKNAYIRVQNQDNGEQLLRFNLSDDYSGKTSLVVAEIYRHGSDWKFGAIGDGTKDTNLQELVRSYS</sequence>
<keyword evidence="3" id="KW-1185">Reference proteome</keyword>
<reference evidence="2 3" key="1">
    <citation type="submission" date="2016-10" db="EMBL/GenBank/DDBJ databases">
        <authorList>
            <person name="Varghese N."/>
            <person name="Submissions S."/>
        </authorList>
    </citation>
    <scope>NUCLEOTIDE SEQUENCE [LARGE SCALE GENOMIC DNA]</scope>
    <source>
        <strain evidence="2 3">DSM 13796</strain>
    </source>
</reference>
<gene>
    <name evidence="2" type="ORF">SAMN02745910_03855</name>
</gene>
<evidence type="ECO:0000259" key="1">
    <source>
        <dbReference type="Pfam" id="PF02342"/>
    </source>
</evidence>
<accession>A0A1I6BMM2</accession>
<evidence type="ECO:0000313" key="3">
    <source>
        <dbReference type="Proteomes" id="UP000182762"/>
    </source>
</evidence>